<dbReference type="Pfam" id="PF00561">
    <property type="entry name" value="Abhydrolase_1"/>
    <property type="match status" value="1"/>
</dbReference>
<dbReference type="InterPro" id="IPR000073">
    <property type="entry name" value="AB_hydrolase_1"/>
</dbReference>
<accession>A0A327NR27</accession>
<dbReference type="PANTHER" id="PTHR46438">
    <property type="entry name" value="ALPHA/BETA-HYDROLASES SUPERFAMILY PROTEIN"/>
    <property type="match status" value="1"/>
</dbReference>
<dbReference type="SUPFAM" id="SSF53474">
    <property type="entry name" value="alpha/beta-Hydrolases"/>
    <property type="match status" value="1"/>
</dbReference>
<protein>
    <submittedName>
        <fullName evidence="2">Alpha/beta hydrolase</fullName>
    </submittedName>
</protein>
<sequence length="263" mass="29799">MTEANITTFQVEGNELAYRKIGNGPAMLLAFHGFGQSSEIFSPLETSLGAQFTIFAIDLFFHGNSRYSGHQLLKKQDWQRFIAAFLDEQRIDRFSLIGFSLGGRFSLAIVEAFADRLDQLILLAPDGITRSPWYRLATGSVIGRGLFRYVLRHLSMLNAFGHTLTRLGLLNKTAMRFAEISLGSPKQRNLVYQSWTQFRLVTPNLVTVGKLLNDNPVQVRFFTGAFDRIVPGIYILPLTKRLKHYELTVLKTGHNRLIELMSI</sequence>
<dbReference type="InterPro" id="IPR029058">
    <property type="entry name" value="AB_hydrolase_fold"/>
</dbReference>
<dbReference type="EMBL" id="QLII01000001">
    <property type="protein sequence ID" value="RAI76244.1"/>
    <property type="molecule type" value="Genomic_DNA"/>
</dbReference>
<evidence type="ECO:0000259" key="1">
    <source>
        <dbReference type="Pfam" id="PF00561"/>
    </source>
</evidence>
<dbReference type="PANTHER" id="PTHR46438:SF11">
    <property type="entry name" value="LIPASE-RELATED"/>
    <property type="match status" value="1"/>
</dbReference>
<dbReference type="OrthoDB" id="975949at2"/>
<dbReference type="Gene3D" id="3.40.50.1820">
    <property type="entry name" value="alpha/beta hydrolase"/>
    <property type="match status" value="1"/>
</dbReference>
<dbReference type="RefSeq" id="WP_111345643.1">
    <property type="nucleotide sequence ID" value="NZ_QLII01000001.1"/>
</dbReference>
<dbReference type="AlphaFoldDB" id="A0A327NR27"/>
<organism evidence="2 3">
    <name type="scientific">Spirosoma telluris</name>
    <dbReference type="NCBI Taxonomy" id="2183553"/>
    <lineage>
        <taxon>Bacteria</taxon>
        <taxon>Pseudomonadati</taxon>
        <taxon>Bacteroidota</taxon>
        <taxon>Cytophagia</taxon>
        <taxon>Cytophagales</taxon>
        <taxon>Cytophagaceae</taxon>
        <taxon>Spirosoma</taxon>
    </lineage>
</organism>
<dbReference type="Proteomes" id="UP000249016">
    <property type="component" value="Unassembled WGS sequence"/>
</dbReference>
<feature type="domain" description="AB hydrolase-1" evidence="1">
    <location>
        <begin position="28"/>
        <end position="258"/>
    </location>
</feature>
<name>A0A327NR27_9BACT</name>
<keyword evidence="3" id="KW-1185">Reference proteome</keyword>
<comment type="caution">
    <text evidence="2">The sequence shown here is derived from an EMBL/GenBank/DDBJ whole genome shotgun (WGS) entry which is preliminary data.</text>
</comment>
<proteinExistence type="predicted"/>
<evidence type="ECO:0000313" key="2">
    <source>
        <dbReference type="EMBL" id="RAI76244.1"/>
    </source>
</evidence>
<dbReference type="GO" id="GO:0016787">
    <property type="term" value="F:hydrolase activity"/>
    <property type="evidence" value="ECO:0007669"/>
    <property type="project" value="UniProtKB-KW"/>
</dbReference>
<keyword evidence="2" id="KW-0378">Hydrolase</keyword>
<evidence type="ECO:0000313" key="3">
    <source>
        <dbReference type="Proteomes" id="UP000249016"/>
    </source>
</evidence>
<gene>
    <name evidence="2" type="ORF">HMF3257_22440</name>
</gene>
<reference evidence="2 3" key="1">
    <citation type="submission" date="2018-06" db="EMBL/GenBank/DDBJ databases">
        <title>Spirosoma sp. HMF3257 Genome sequencing and assembly.</title>
        <authorList>
            <person name="Kang H."/>
            <person name="Cha I."/>
            <person name="Kim H."/>
            <person name="Kang J."/>
            <person name="Joh K."/>
        </authorList>
    </citation>
    <scope>NUCLEOTIDE SEQUENCE [LARGE SCALE GENOMIC DNA]</scope>
    <source>
        <strain evidence="2 3">HMF3257</strain>
    </source>
</reference>